<organism evidence="1 2">
    <name type="scientific">Corynebacterium pseudogenitalium</name>
    <dbReference type="NCBI Taxonomy" id="38303"/>
    <lineage>
        <taxon>Bacteria</taxon>
        <taxon>Bacillati</taxon>
        <taxon>Actinomycetota</taxon>
        <taxon>Actinomycetes</taxon>
        <taxon>Mycobacteriales</taxon>
        <taxon>Corynebacteriaceae</taxon>
        <taxon>Corynebacterium</taxon>
    </lineage>
</organism>
<evidence type="ECO:0000313" key="1">
    <source>
        <dbReference type="EMBL" id="MCQ4615104.1"/>
    </source>
</evidence>
<comment type="caution">
    <text evidence="1">The sequence shown here is derived from an EMBL/GenBank/DDBJ whole genome shotgun (WGS) entry which is preliminary data.</text>
</comment>
<dbReference type="RefSeq" id="WP_256001398.1">
    <property type="nucleotide sequence ID" value="NZ_CP185859.1"/>
</dbReference>
<accession>A0ABD4TU94</accession>
<sequence>MRNNNLEFTDTALVVELLGLDKIWSLKGCIDIPWEHVRGATHDPGMKNEPKGFRFPGLRMGEKLAGTFHSNGEKLFWNVSGFENTVVIELKDEEFDRLVLTVDDPVTAVERINGLASAK</sequence>
<protein>
    <recommendedName>
        <fullName evidence="3">Bacterial Pleckstrin homology domain-containing protein</fullName>
    </recommendedName>
</protein>
<evidence type="ECO:0008006" key="3">
    <source>
        <dbReference type="Google" id="ProtNLM"/>
    </source>
</evidence>
<dbReference type="EMBL" id="JAGPYW010000017">
    <property type="protein sequence ID" value="MCQ4615104.1"/>
    <property type="molecule type" value="Genomic_DNA"/>
</dbReference>
<reference evidence="1 2" key="1">
    <citation type="submission" date="2021-04" db="EMBL/GenBank/DDBJ databases">
        <title>Corynebacterium genitalium sp. nov. and Corynebacterium genitalium sp. nov., two new species of the genus Corynebacterium.</title>
        <authorList>
            <person name="Jaen-Luchoro D."/>
            <person name="Pinyeiro-Iglesias B."/>
            <person name="Al-Shaer S."/>
            <person name="Karlsson R."/>
            <person name="Gonzales-Siles L."/>
            <person name="Cardew S."/>
            <person name="Jensie-Markopolous S."/>
            <person name="Ohlen M."/>
            <person name="Inganas E."/>
            <person name="Moore E.R.B."/>
        </authorList>
    </citation>
    <scope>NUCLEOTIDE SEQUENCE [LARGE SCALE GENOMIC DNA]</scope>
    <source>
        <strain evidence="1 2">CCUG 55013</strain>
    </source>
</reference>
<dbReference type="Proteomes" id="UP001205080">
    <property type="component" value="Unassembled WGS sequence"/>
</dbReference>
<proteinExistence type="predicted"/>
<evidence type="ECO:0000313" key="2">
    <source>
        <dbReference type="Proteomes" id="UP001205080"/>
    </source>
</evidence>
<name>A0ABD4TU94_9CORY</name>
<dbReference type="AlphaFoldDB" id="A0ABD4TU94"/>
<gene>
    <name evidence="1" type="ORF">KBX22_10260</name>
</gene>